<dbReference type="InterPro" id="IPR017853">
    <property type="entry name" value="GH"/>
</dbReference>
<comment type="subunit">
    <text evidence="1 6">Homodimer.</text>
</comment>
<dbReference type="HAMAP" id="MF_02124">
    <property type="entry name" value="GlgE"/>
    <property type="match status" value="1"/>
</dbReference>
<feature type="active site" description="Proton donor" evidence="6">
    <location>
        <position position="407"/>
    </location>
</feature>
<evidence type="ECO:0000313" key="8">
    <source>
        <dbReference type="EMBL" id="SDS01348.1"/>
    </source>
</evidence>
<keyword evidence="3 6" id="KW-0808">Transferase</keyword>
<dbReference type="Gene3D" id="1.20.58.80">
    <property type="entry name" value="Phosphotransferase system, lactose/cellobiose-type IIA subunit"/>
    <property type="match status" value="1"/>
</dbReference>
<feature type="binding site" evidence="6">
    <location>
        <position position="306"/>
    </location>
    <ligand>
        <name>alpha-maltose 1-phosphate</name>
        <dbReference type="ChEBI" id="CHEBI:63576"/>
    </ligand>
</feature>
<comment type="function">
    <text evidence="6">Maltosyltransferase that uses maltose 1-phosphate (M1P) as the sugar donor to elongate linear or branched alpha-(1-&gt;4)-glucans. Is involved in a branched alpha-glucan biosynthetic pathway from trehalose, together with TreS, Mak and GlgB.</text>
</comment>
<dbReference type="SMART" id="SM00642">
    <property type="entry name" value="Aamy"/>
    <property type="match status" value="1"/>
</dbReference>
<dbReference type="CDD" id="cd11344">
    <property type="entry name" value="AmyAc_GlgE_like"/>
    <property type="match status" value="1"/>
</dbReference>
<dbReference type="Pfam" id="PF21702">
    <property type="entry name" value="GLGE_C"/>
    <property type="match status" value="1"/>
</dbReference>
<proteinExistence type="inferred from homology"/>
<evidence type="ECO:0000256" key="4">
    <source>
        <dbReference type="ARBA" id="ARBA00023277"/>
    </source>
</evidence>
<evidence type="ECO:0000256" key="2">
    <source>
        <dbReference type="ARBA" id="ARBA00022676"/>
    </source>
</evidence>
<dbReference type="Gene3D" id="2.60.40.10">
    <property type="entry name" value="Immunoglobulins"/>
    <property type="match status" value="1"/>
</dbReference>
<feature type="binding site" evidence="6">
    <location>
        <position position="246"/>
    </location>
    <ligand>
        <name>alpha-maltose 1-phosphate</name>
        <dbReference type="ChEBI" id="CHEBI:63576"/>
    </ligand>
</feature>
<feature type="binding site" evidence="6">
    <location>
        <begin position="519"/>
        <end position="520"/>
    </location>
    <ligand>
        <name>alpha-maltose 1-phosphate</name>
        <dbReference type="ChEBI" id="CHEBI:63576"/>
    </ligand>
</feature>
<dbReference type="EMBL" id="LT629745">
    <property type="protein sequence ID" value="SDS01348.1"/>
    <property type="molecule type" value="Genomic_DNA"/>
</dbReference>
<keyword evidence="4 6" id="KW-0119">Carbohydrate metabolism</keyword>
<gene>
    <name evidence="6" type="primary">glgE</name>
    <name evidence="8" type="ORF">SAMN04488552_1823</name>
</gene>
<dbReference type="GO" id="GO:0004553">
    <property type="term" value="F:hydrolase activity, hydrolyzing O-glycosyl compounds"/>
    <property type="evidence" value="ECO:0007669"/>
    <property type="project" value="InterPro"/>
</dbReference>
<dbReference type="RefSeq" id="WP_089662123.1">
    <property type="nucleotide sequence ID" value="NZ_LT629745.1"/>
</dbReference>
<dbReference type="AlphaFoldDB" id="A0A1H1NQW9"/>
<feature type="site" description="Transition state stabilizer" evidence="6">
    <location>
        <position position="465"/>
    </location>
</feature>
<name>A0A1H1NQW9_9FLAO</name>
<feature type="binding site" evidence="6">
    <location>
        <position position="379"/>
    </location>
    <ligand>
        <name>alpha-maltose 1-phosphate</name>
        <dbReference type="ChEBI" id="CHEBI:63576"/>
    </ligand>
</feature>
<reference evidence="8 9" key="1">
    <citation type="submission" date="2016-10" db="EMBL/GenBank/DDBJ databases">
        <authorList>
            <person name="Varghese N."/>
            <person name="Submissions S."/>
        </authorList>
    </citation>
    <scope>NUCLEOTIDE SEQUENCE [LARGE SCALE GENOMIC DNA]</scope>
    <source>
        <strain evidence="8 9">Mar_2010_102</strain>
    </source>
</reference>
<dbReference type="PANTHER" id="PTHR47786">
    <property type="entry name" value="ALPHA-1,4-GLUCAN:MALTOSE-1-PHOSPHATE MALTOSYLTRANSFERASE"/>
    <property type="match status" value="1"/>
</dbReference>
<dbReference type="InterPro" id="IPR049171">
    <property type="entry name" value="GLGE_C"/>
</dbReference>
<evidence type="ECO:0000313" key="9">
    <source>
        <dbReference type="Proteomes" id="UP000198858"/>
    </source>
</evidence>
<dbReference type="InterPro" id="IPR026585">
    <property type="entry name" value="GlgE"/>
</dbReference>
<protein>
    <recommendedName>
        <fullName evidence="6">Alpha-1,4-glucan:maltose-1-phosphate maltosyltransferase</fullName>
        <shortName evidence="6">GMPMT</shortName>
        <ecNumber evidence="6">2.4.99.16</ecNumber>
    </recommendedName>
    <alternativeName>
        <fullName evidence="6">(1-&gt;4)-alpha-D-glucan:maltose-1-phosphate alpha-D-maltosyltransferase</fullName>
    </alternativeName>
</protein>
<dbReference type="PANTHER" id="PTHR47786:SF2">
    <property type="entry name" value="GLYCOSYL HYDROLASE FAMILY 13 CATALYTIC DOMAIN-CONTAINING PROTEIN"/>
    <property type="match status" value="1"/>
</dbReference>
<dbReference type="Gene3D" id="2.60.40.1180">
    <property type="entry name" value="Golgi alpha-mannosidase II"/>
    <property type="match status" value="1"/>
</dbReference>
<dbReference type="Proteomes" id="UP000198858">
    <property type="component" value="Chromosome I"/>
</dbReference>
<keyword evidence="2 6" id="KW-0328">Glycosyltransferase</keyword>
<evidence type="ECO:0000256" key="6">
    <source>
        <dbReference type="HAMAP-Rule" id="MF_02124"/>
    </source>
</evidence>
<comment type="similarity">
    <text evidence="6">Belongs to the glycosyl hydrolase 13 family. GlgE subfamily.</text>
</comment>
<organism evidence="8 9">
    <name type="scientific">Christiangramia echinicola</name>
    <dbReference type="NCBI Taxonomy" id="279359"/>
    <lineage>
        <taxon>Bacteria</taxon>
        <taxon>Pseudomonadati</taxon>
        <taxon>Bacteroidota</taxon>
        <taxon>Flavobacteriia</taxon>
        <taxon>Flavobacteriales</taxon>
        <taxon>Flavobacteriaceae</taxon>
        <taxon>Christiangramia</taxon>
    </lineage>
</organism>
<dbReference type="Gene3D" id="3.20.20.80">
    <property type="entry name" value="Glycosidases"/>
    <property type="match status" value="1"/>
</dbReference>
<dbReference type="SUPFAM" id="SSF51445">
    <property type="entry name" value="(Trans)glycosidases"/>
    <property type="match status" value="1"/>
</dbReference>
<dbReference type="EC" id="2.4.99.16" evidence="6"/>
<feature type="active site" description="Nucleophile" evidence="6">
    <location>
        <position position="378"/>
    </location>
</feature>
<dbReference type="InterPro" id="IPR021828">
    <property type="entry name" value="GlgE_dom_N/S"/>
</dbReference>
<feature type="binding site" evidence="6">
    <location>
        <position position="341"/>
    </location>
    <ligand>
        <name>alpha-maltose 1-phosphate</name>
        <dbReference type="ChEBI" id="CHEBI:63576"/>
    </ligand>
</feature>
<dbReference type="InterPro" id="IPR013780">
    <property type="entry name" value="Glyco_hydro_b"/>
</dbReference>
<evidence type="ECO:0000256" key="3">
    <source>
        <dbReference type="ARBA" id="ARBA00022679"/>
    </source>
</evidence>
<dbReference type="InterPro" id="IPR013783">
    <property type="entry name" value="Ig-like_fold"/>
</dbReference>
<evidence type="ECO:0000256" key="1">
    <source>
        <dbReference type="ARBA" id="ARBA00011738"/>
    </source>
</evidence>
<evidence type="ECO:0000259" key="7">
    <source>
        <dbReference type="SMART" id="SM00642"/>
    </source>
</evidence>
<accession>A0A1H1NQW9</accession>
<dbReference type="Pfam" id="PF11896">
    <property type="entry name" value="GlgE_dom_N_S"/>
    <property type="match status" value="1"/>
</dbReference>
<evidence type="ECO:0000256" key="5">
    <source>
        <dbReference type="ARBA" id="ARBA00048735"/>
    </source>
</evidence>
<dbReference type="STRING" id="1250231.SAMN04488552_1823"/>
<dbReference type="GO" id="GO:0016758">
    <property type="term" value="F:hexosyltransferase activity"/>
    <property type="evidence" value="ECO:0007669"/>
    <property type="project" value="UniProtKB-UniRule"/>
</dbReference>
<feature type="domain" description="Glycosyl hydrolase family 13 catalytic" evidence="7">
    <location>
        <begin position="194"/>
        <end position="544"/>
    </location>
</feature>
<sequence>MLEKSRIVIEKITPIINCGDYAVKRVTGEVVNVNADILGDGHDIIQASIFFKSKNQRRWNESRMNPTVNDNWNGVFTVETQGEYEYYIQGWEDHGLNWRHGIIKKIEDGQQVHSELLEGAELLKPILKNCTRSESELVKRAITSFSDREKYEEAVSICLDRELENIFIKYPVKAVPYKSQKIPVYVDRPKARFSTWYEFFPRSSSSEENKHGTFKDCERILPRISEMGFDVLYFPPIHPIGEVNRKGKNNATDAAQGDVGSPWGIGSKKGGHRDIHPELGKLKDFKSLVNKAKDLGIEVAMDFALQAAPDHPYVKQHPKWFKWRPDGSIQYAENPPKKYQDILPIYFESEEWKKMWSEFRDIVLYWIEEVGIKIFRVDNPHTKPFYFWGWLIAEVKKKHPDILFLSEAFTRPKIMEQLAKQGFTQSYTYFTWRNSKQELTQYVNELTKTDLKEYFRPNFWPNTPDINPYHLQGANESMYMIRYFLAATLSSNTGIYGPVFEFMISDAVPGKEEYHDSEKYQLRYWDWNAENKLMRVITKINQARKDNTSLQQTNNIQFCEIHDEGIMAYYKYDQARENHTLMVVSLDPHYSKQASVKVPRHELGLDFGQSITVEDLITGNSYHWDQEWCFIELHPGMPFHLFKIHKN</sequence>
<dbReference type="InterPro" id="IPR006047">
    <property type="entry name" value="GH13_cat_dom"/>
</dbReference>
<dbReference type="GO" id="GO:0030979">
    <property type="term" value="P:alpha-glucan biosynthetic process"/>
    <property type="evidence" value="ECO:0007669"/>
    <property type="project" value="UniProtKB-UniRule"/>
</dbReference>
<comment type="catalytic activity">
    <reaction evidence="5 6">
        <text>alpha-maltose 1-phosphate + [(1-&gt;4)-alpha-D-glucosyl](n) = [(1-&gt;4)-alpha-D-glucosyl](n+2) + phosphate</text>
        <dbReference type="Rhea" id="RHEA:42692"/>
        <dbReference type="Rhea" id="RHEA-COMP:9584"/>
        <dbReference type="Rhea" id="RHEA-COMP:10183"/>
        <dbReference type="ChEBI" id="CHEBI:15444"/>
        <dbReference type="ChEBI" id="CHEBI:43474"/>
        <dbReference type="ChEBI" id="CHEBI:63576"/>
        <dbReference type="EC" id="2.4.99.16"/>
    </reaction>
</comment>
<keyword evidence="9" id="KW-1185">Reference proteome</keyword>